<dbReference type="Gene3D" id="1.25.40.390">
    <property type="match status" value="1"/>
</dbReference>
<evidence type="ECO:0000259" key="7">
    <source>
        <dbReference type="Pfam" id="PF14322"/>
    </source>
</evidence>
<dbReference type="InterPro" id="IPR012944">
    <property type="entry name" value="SusD_RagB_dom"/>
</dbReference>
<dbReference type="InterPro" id="IPR011990">
    <property type="entry name" value="TPR-like_helical_dom_sf"/>
</dbReference>
<keyword evidence="5" id="KW-0998">Cell outer membrane</keyword>
<dbReference type="AlphaFoldDB" id="A0A1G6VZI8"/>
<dbReference type="PROSITE" id="PS51257">
    <property type="entry name" value="PROKAR_LIPOPROTEIN"/>
    <property type="match status" value="1"/>
</dbReference>
<evidence type="ECO:0000313" key="9">
    <source>
        <dbReference type="Proteomes" id="UP000198748"/>
    </source>
</evidence>
<proteinExistence type="inferred from homology"/>
<accession>A0A1G6VZI8</accession>
<name>A0A1G6VZI8_9BACT</name>
<gene>
    <name evidence="8" type="ORF">SAMN04487996_101386</name>
</gene>
<dbReference type="Proteomes" id="UP000198748">
    <property type="component" value="Unassembled WGS sequence"/>
</dbReference>
<evidence type="ECO:0000256" key="3">
    <source>
        <dbReference type="ARBA" id="ARBA00022729"/>
    </source>
</evidence>
<keyword evidence="4" id="KW-0472">Membrane</keyword>
<dbReference type="Pfam" id="PF07980">
    <property type="entry name" value="SusD_RagB"/>
    <property type="match status" value="1"/>
</dbReference>
<dbReference type="STRING" id="659014.SAMN04487996_101386"/>
<keyword evidence="9" id="KW-1185">Reference proteome</keyword>
<dbReference type="SUPFAM" id="SSF48452">
    <property type="entry name" value="TPR-like"/>
    <property type="match status" value="1"/>
</dbReference>
<evidence type="ECO:0000256" key="1">
    <source>
        <dbReference type="ARBA" id="ARBA00004442"/>
    </source>
</evidence>
<evidence type="ECO:0000313" key="8">
    <source>
        <dbReference type="EMBL" id="SDD58979.1"/>
    </source>
</evidence>
<evidence type="ECO:0000256" key="2">
    <source>
        <dbReference type="ARBA" id="ARBA00006275"/>
    </source>
</evidence>
<feature type="domain" description="RagB/SusD" evidence="6">
    <location>
        <begin position="265"/>
        <end position="583"/>
    </location>
</feature>
<organism evidence="8 9">
    <name type="scientific">Dyadobacter soli</name>
    <dbReference type="NCBI Taxonomy" id="659014"/>
    <lineage>
        <taxon>Bacteria</taxon>
        <taxon>Pseudomonadati</taxon>
        <taxon>Bacteroidota</taxon>
        <taxon>Cytophagia</taxon>
        <taxon>Cytophagales</taxon>
        <taxon>Spirosomataceae</taxon>
        <taxon>Dyadobacter</taxon>
    </lineage>
</organism>
<keyword evidence="3" id="KW-0732">Signal</keyword>
<dbReference type="InterPro" id="IPR033985">
    <property type="entry name" value="SusD-like_N"/>
</dbReference>
<feature type="domain" description="SusD-like N-terminal" evidence="7">
    <location>
        <begin position="24"/>
        <end position="219"/>
    </location>
</feature>
<evidence type="ECO:0000256" key="5">
    <source>
        <dbReference type="ARBA" id="ARBA00023237"/>
    </source>
</evidence>
<protein>
    <submittedName>
        <fullName evidence="8">Starch-binding associating with outer membrane</fullName>
    </submittedName>
</protein>
<sequence length="584" mass="64920">MKSYKKWLLACAVAVFTMTSCKEEFLDYTPQGALGEDLLATKDGVNSLLIGAYAALDGQGNYGLNINGGTAWAVGPDNAIYGSGYGGESHAMPLSTSVEPINEFLNERWKASYAGVSRCNAVLRVAAKTTELSEAELKNIIGQARFLRGHYYFELKRMYNMVPWIDENTTDFKQPNDKDIWPLIEDDFKYAVENVTATQPDAGRVNKTTAQAYLGKVYLYQKKYPEAKTNFDFVINGGITSRGKKVDLNPEFEDNHRPEKELDSPEALFSIDMAANVGNGTIATANQGSMLNFPINSPFGCCGNFLPSIDLVNSFRTNPNTGLPYLDDYNKHEVKADIGILSSQPFTPDAGTLDPRLDWTAGRRGIPFKDWGLMPGNNWIRNSVATGPYVNLKNIYWNATKNLYYDGTAWAPGSAINYNVISFADVLLLAAEAEAQLGNLDIAQAYVNRIRTRAANPKGFLYKYKDDAKPELGFSATPAANYLIKLYPEGNFKAGGKDYALKAIYFERKIELAMQGHRFFDLVRWGLADSFLNAYYAYEINKVTEVTGLKFTPNKNEYYPIPQTQIDISTVDGKATLKQNPGYQ</sequence>
<evidence type="ECO:0000256" key="4">
    <source>
        <dbReference type="ARBA" id="ARBA00023136"/>
    </source>
</evidence>
<comment type="similarity">
    <text evidence="2">Belongs to the SusD family.</text>
</comment>
<dbReference type="RefSeq" id="WP_090146140.1">
    <property type="nucleotide sequence ID" value="NZ_FNAN01000001.1"/>
</dbReference>
<dbReference type="EMBL" id="FNAN01000001">
    <property type="protein sequence ID" value="SDD58979.1"/>
    <property type="molecule type" value="Genomic_DNA"/>
</dbReference>
<dbReference type="OrthoDB" id="9792139at2"/>
<comment type="subcellular location">
    <subcellularLocation>
        <location evidence="1">Cell outer membrane</location>
    </subcellularLocation>
</comment>
<dbReference type="GO" id="GO:0009279">
    <property type="term" value="C:cell outer membrane"/>
    <property type="evidence" value="ECO:0007669"/>
    <property type="project" value="UniProtKB-SubCell"/>
</dbReference>
<evidence type="ECO:0000259" key="6">
    <source>
        <dbReference type="Pfam" id="PF07980"/>
    </source>
</evidence>
<dbReference type="Pfam" id="PF14322">
    <property type="entry name" value="SusD-like_3"/>
    <property type="match status" value="1"/>
</dbReference>
<reference evidence="9" key="1">
    <citation type="submission" date="2016-10" db="EMBL/GenBank/DDBJ databases">
        <authorList>
            <person name="Varghese N."/>
            <person name="Submissions S."/>
        </authorList>
    </citation>
    <scope>NUCLEOTIDE SEQUENCE [LARGE SCALE GENOMIC DNA]</scope>
    <source>
        <strain evidence="9">DSM 25329</strain>
    </source>
</reference>